<reference evidence="9 10" key="1">
    <citation type="submission" date="2020-08" db="EMBL/GenBank/DDBJ databases">
        <authorList>
            <person name="Hejnol A."/>
        </authorList>
    </citation>
    <scope>NUCLEOTIDE SEQUENCE [LARGE SCALE GENOMIC DNA]</scope>
</reference>
<dbReference type="SUPFAM" id="SSF53335">
    <property type="entry name" value="S-adenosyl-L-methionine-dependent methyltransferases"/>
    <property type="match status" value="1"/>
</dbReference>
<keyword evidence="5 7" id="KW-0949">S-adenosyl-L-methionine</keyword>
<dbReference type="AlphaFoldDB" id="A0A7I8VMC5"/>
<keyword evidence="4 6" id="KW-0808">Transferase</keyword>
<dbReference type="PANTHER" id="PTHR13393:SF0">
    <property type="entry name" value="RNA N6-ADENOSINE-METHYLTRANSFERASE METTL16"/>
    <property type="match status" value="1"/>
</dbReference>
<accession>A0A7I8VMC5</accession>
<evidence type="ECO:0000313" key="9">
    <source>
        <dbReference type="EMBL" id="CAD5117169.1"/>
    </source>
</evidence>
<dbReference type="CDD" id="cd02440">
    <property type="entry name" value="AdoMet_MTases"/>
    <property type="match status" value="1"/>
</dbReference>
<evidence type="ECO:0000256" key="8">
    <source>
        <dbReference type="SAM" id="MobiDB-lite"/>
    </source>
</evidence>
<dbReference type="Gene3D" id="3.40.50.150">
    <property type="entry name" value="Vaccinia Virus protein VP39"/>
    <property type="match status" value="1"/>
</dbReference>
<protein>
    <recommendedName>
        <fullName evidence="6">U6 small nuclear RNA (adenine-(43)-N(6))-methyltransferase</fullName>
        <ecNumber evidence="6">2.1.1.-</ecNumber>
    </recommendedName>
</protein>
<dbReference type="OrthoDB" id="5594417at2759"/>
<evidence type="ECO:0000256" key="2">
    <source>
        <dbReference type="ARBA" id="ARBA00006190"/>
    </source>
</evidence>
<evidence type="ECO:0000256" key="6">
    <source>
        <dbReference type="PIRNR" id="PIRNR037350"/>
    </source>
</evidence>
<comment type="similarity">
    <text evidence="2">Belongs to the SNF7 family.</text>
</comment>
<dbReference type="EMBL" id="CAJFCJ010000007">
    <property type="protein sequence ID" value="CAD5117169.1"/>
    <property type="molecule type" value="Genomic_DNA"/>
</dbReference>
<dbReference type="Pfam" id="PF03357">
    <property type="entry name" value="Snf7"/>
    <property type="match status" value="1"/>
</dbReference>
<comment type="caution">
    <text evidence="9">The sequence shown here is derived from an EMBL/GenBank/DDBJ whole genome shotgun (WGS) entry which is preliminary data.</text>
</comment>
<evidence type="ECO:0000256" key="1">
    <source>
        <dbReference type="ARBA" id="ARBA00005878"/>
    </source>
</evidence>
<dbReference type="Proteomes" id="UP000549394">
    <property type="component" value="Unassembled WGS sequence"/>
</dbReference>
<feature type="binding site" evidence="7">
    <location>
        <position position="129"/>
    </location>
    <ligand>
        <name>S-adenosyl-L-methionine</name>
        <dbReference type="ChEBI" id="CHEBI:59789"/>
    </ligand>
</feature>
<gene>
    <name evidence="9" type="ORF">DGYR_LOCUS5725</name>
</gene>
<dbReference type="GO" id="GO:0070475">
    <property type="term" value="P:rRNA base methylation"/>
    <property type="evidence" value="ECO:0007669"/>
    <property type="project" value="TreeGrafter"/>
</dbReference>
<dbReference type="Gene3D" id="6.10.140.1230">
    <property type="match status" value="1"/>
</dbReference>
<feature type="region of interest" description="Disordered" evidence="8">
    <location>
        <begin position="434"/>
        <end position="456"/>
    </location>
</feature>
<evidence type="ECO:0000256" key="7">
    <source>
        <dbReference type="PIRSR" id="PIRSR037350-1"/>
    </source>
</evidence>
<feature type="binding site" evidence="7">
    <location>
        <position position="179"/>
    </location>
    <ligand>
        <name>S-adenosyl-L-methionine</name>
        <dbReference type="ChEBI" id="CHEBI:59789"/>
    </ligand>
</feature>
<dbReference type="InterPro" id="IPR029063">
    <property type="entry name" value="SAM-dependent_MTases_sf"/>
</dbReference>
<dbReference type="GO" id="GO:0008168">
    <property type="term" value="F:methyltransferase activity"/>
    <property type="evidence" value="ECO:0007669"/>
    <property type="project" value="UniProtKB-UniRule"/>
</dbReference>
<name>A0A7I8VMC5_9ANNE</name>
<dbReference type="InterPro" id="IPR005024">
    <property type="entry name" value="Snf7_fam"/>
</dbReference>
<keyword evidence="3 6" id="KW-0489">Methyltransferase</keyword>
<dbReference type="InterPro" id="IPR010286">
    <property type="entry name" value="METTL16/RlmF"/>
</dbReference>
<dbReference type="GO" id="GO:0005634">
    <property type="term" value="C:nucleus"/>
    <property type="evidence" value="ECO:0007669"/>
    <property type="project" value="TreeGrafter"/>
</dbReference>
<organism evidence="9 10">
    <name type="scientific">Dimorphilus gyrociliatus</name>
    <dbReference type="NCBI Taxonomy" id="2664684"/>
    <lineage>
        <taxon>Eukaryota</taxon>
        <taxon>Metazoa</taxon>
        <taxon>Spiralia</taxon>
        <taxon>Lophotrochozoa</taxon>
        <taxon>Annelida</taxon>
        <taxon>Polychaeta</taxon>
        <taxon>Polychaeta incertae sedis</taxon>
        <taxon>Dinophilidae</taxon>
        <taxon>Dimorphilus</taxon>
    </lineage>
</organism>
<feature type="region of interest" description="Disordered" evidence="8">
    <location>
        <begin position="276"/>
        <end position="297"/>
    </location>
</feature>
<proteinExistence type="inferred from homology"/>
<dbReference type="EC" id="2.1.1.-" evidence="6"/>
<dbReference type="PANTHER" id="PTHR13393">
    <property type="entry name" value="SAM-DEPENDENT METHYLTRANSFERASE"/>
    <property type="match status" value="1"/>
</dbReference>
<evidence type="ECO:0000256" key="5">
    <source>
        <dbReference type="ARBA" id="ARBA00022691"/>
    </source>
</evidence>
<dbReference type="GO" id="GO:0007034">
    <property type="term" value="P:vacuolar transport"/>
    <property type="evidence" value="ECO:0007669"/>
    <property type="project" value="InterPro"/>
</dbReference>
<evidence type="ECO:0000256" key="4">
    <source>
        <dbReference type="ARBA" id="ARBA00022679"/>
    </source>
</evidence>
<evidence type="ECO:0000256" key="3">
    <source>
        <dbReference type="ARBA" id="ARBA00022603"/>
    </source>
</evidence>
<feature type="binding site" evidence="7">
    <location>
        <position position="106"/>
    </location>
    <ligand>
        <name>S-adenosyl-L-methionine</name>
        <dbReference type="ChEBI" id="CHEBI:59789"/>
    </ligand>
</feature>
<dbReference type="Pfam" id="PF05971">
    <property type="entry name" value="Methyltransf_10"/>
    <property type="match status" value="1"/>
</dbReference>
<dbReference type="InterPro" id="IPR017182">
    <property type="entry name" value="METTL16/PsiM"/>
</dbReference>
<feature type="binding site" evidence="7">
    <location>
        <position position="83"/>
    </location>
    <ligand>
        <name>S-adenosyl-L-methionine</name>
        <dbReference type="ChEBI" id="CHEBI:59789"/>
    </ligand>
</feature>
<evidence type="ECO:0000313" key="10">
    <source>
        <dbReference type="Proteomes" id="UP000549394"/>
    </source>
</evidence>
<sequence length="471" mass="53801">MDSLSFSPFIHPNNPIKWPSFEELAKKYKYFEECGKYNSLGKFKINVQEEKCKRQLTRSLLEHFFSLKVTLPEGRLIPALTIRVNYICWLEDMLSVCPEVSGIDIGCGASCIYPLIASARNGWQFRASEIDHLNYEYALKNIKTNSLEDMITVVKKSDDATILSDVLEDGKTYEFCMCNPPFHDNEVDDLNMEKAAPVEMITTGGEVAFYRIYTTMIGKKLSVLPIIAFLERYFSQNSEDDLICGYGLTQFCQGRVIRWGLAWSFHRRKFSKREIDRTNRKAQRDLERDRGQLEKQEKQLQEEIKRAAKRGDKQTCNILAKQLIQMRKAKTRTYTAQSKVQVMTNQTKLMHTNVNVAQTMGKTAKTMSDVNKQMDPMKTQAMLKEFSMQNAKMEMTDEMINDTLDDIMNDSADEEEQDAVVNQVLDEIGIEISGQMSKAPTAERGALGAESAKATVSDEELMKQLAQLKSS</sequence>
<keyword evidence="10" id="KW-1185">Reference proteome</keyword>
<dbReference type="PIRSF" id="PIRSF037350">
    <property type="entry name" value="Mtase_ZK1128_prd"/>
    <property type="match status" value="1"/>
</dbReference>
<comment type="similarity">
    <text evidence="1 6">Belongs to the methyltransferase superfamily. METTL16/RlmF family.</text>
</comment>